<keyword evidence="2" id="KW-1185">Reference proteome</keyword>
<dbReference type="EMBL" id="JADEXS010000084">
    <property type="protein sequence ID" value="MBE9022503.1"/>
    <property type="molecule type" value="Genomic_DNA"/>
</dbReference>
<name>A0A8J7CXJ9_DESMC</name>
<dbReference type="AlphaFoldDB" id="A0A8J7CXJ9"/>
<evidence type="ECO:0000313" key="1">
    <source>
        <dbReference type="EMBL" id="MBE9022503.1"/>
    </source>
</evidence>
<reference evidence="1" key="1">
    <citation type="submission" date="2020-10" db="EMBL/GenBank/DDBJ databases">
        <authorList>
            <person name="Castelo-Branco R."/>
            <person name="Eusebio N."/>
            <person name="Adriana R."/>
            <person name="Vieira A."/>
            <person name="Brugerolle De Fraissinette N."/>
            <person name="Rezende De Castro R."/>
            <person name="Schneider M.P."/>
            <person name="Vasconcelos V."/>
            <person name="Leao P.N."/>
        </authorList>
    </citation>
    <scope>NUCLEOTIDE SEQUENCE</scope>
    <source>
        <strain evidence="1">LEGE 12446</strain>
    </source>
</reference>
<sequence length="302" mass="33546">MGIVAKKQITIEAKVNTSTENNFYDTGITLEYGDLLIISVDTQEKWSAYGFSSKSWVNANGISFATQTYDGIYQEPAGVARGVTQSADFEFPFGSLIGTIDDGLTYFPVGTHLELTVLRGDKAKLKLVFWGGDHNTNDGTITANIEVRKAFNHDATIENDISLYGNHFDIHARVHSVSAKADTDSHLNTHIELKAEDVLTVDVHPKDLWNIYTETGQAYVVNANGLGEDNKTRYSTGWTSKNFTFQHGSLIGTLDDGKTYFPVGTHLKLTVLNPGTLKFIYWDQDYRNNTGSVRAFVKVDRK</sequence>
<dbReference type="Proteomes" id="UP000622533">
    <property type="component" value="Unassembled WGS sequence"/>
</dbReference>
<protein>
    <submittedName>
        <fullName evidence="1">Uncharacterized protein</fullName>
    </submittedName>
</protein>
<dbReference type="RefSeq" id="WP_193915212.1">
    <property type="nucleotide sequence ID" value="NZ_JADEXS020000001.1"/>
</dbReference>
<accession>A0A8J7CXJ9</accession>
<gene>
    <name evidence="1" type="ORF">IQ276_08710</name>
</gene>
<organism evidence="1 2">
    <name type="scientific">Desmonostoc muscorum LEGE 12446</name>
    <dbReference type="NCBI Taxonomy" id="1828758"/>
    <lineage>
        <taxon>Bacteria</taxon>
        <taxon>Bacillati</taxon>
        <taxon>Cyanobacteriota</taxon>
        <taxon>Cyanophyceae</taxon>
        <taxon>Nostocales</taxon>
        <taxon>Nostocaceae</taxon>
        <taxon>Desmonostoc</taxon>
    </lineage>
</organism>
<comment type="caution">
    <text evidence="1">The sequence shown here is derived from an EMBL/GenBank/DDBJ whole genome shotgun (WGS) entry which is preliminary data.</text>
</comment>
<dbReference type="Gene3D" id="2.60.120.430">
    <property type="entry name" value="Galactose-binding lectin"/>
    <property type="match status" value="2"/>
</dbReference>
<proteinExistence type="predicted"/>
<evidence type="ECO:0000313" key="2">
    <source>
        <dbReference type="Proteomes" id="UP000622533"/>
    </source>
</evidence>